<comment type="similarity">
    <text evidence="2">Belongs to the bacterial sugar transferase family.</text>
</comment>
<dbReference type="EMBL" id="QJJQ01000026">
    <property type="protein sequence ID" value="PXW80491.1"/>
    <property type="molecule type" value="Genomic_DNA"/>
</dbReference>
<comment type="subcellular location">
    <subcellularLocation>
        <location evidence="1">Membrane</location>
        <topology evidence="1">Multi-pass membrane protein</topology>
    </subcellularLocation>
</comment>
<keyword evidence="5 7" id="KW-1133">Transmembrane helix</keyword>
<protein>
    <submittedName>
        <fullName evidence="9">Exopolysaccharide biosynthesis polyprenyl glycosylphosphotransferase</fullName>
    </submittedName>
</protein>
<keyword evidence="10" id="KW-1185">Reference proteome</keyword>
<keyword evidence="6 7" id="KW-0472">Membrane</keyword>
<evidence type="ECO:0000256" key="7">
    <source>
        <dbReference type="SAM" id="Phobius"/>
    </source>
</evidence>
<dbReference type="GO" id="GO:0016020">
    <property type="term" value="C:membrane"/>
    <property type="evidence" value="ECO:0007669"/>
    <property type="project" value="UniProtKB-SubCell"/>
</dbReference>
<evidence type="ECO:0000259" key="8">
    <source>
        <dbReference type="Pfam" id="PF02397"/>
    </source>
</evidence>
<evidence type="ECO:0000256" key="3">
    <source>
        <dbReference type="ARBA" id="ARBA00022679"/>
    </source>
</evidence>
<sequence>MRQIKANEKNLYEEYIYIVEMPKLKDAHHNTYYMVGKRFIDLFISILLLPKVLVVILLFSILIKIESPGPVLFLQERVGRNGEYFKVIKLRSMFMNEEANETVWTKKDDPRITRIGKFIRKTRIDELPQIFNVLKGEMSIIGPRPEQPLLTAKFEQKYPGFIKRLIVKPGITGWAQVNGGYELSPDEKMNLDFYYIQNKSALLDMKIMLKTMKVVVTGDGAR</sequence>
<dbReference type="RefSeq" id="WP_110397563.1">
    <property type="nucleotide sequence ID" value="NZ_JBHUHB010000001.1"/>
</dbReference>
<evidence type="ECO:0000256" key="5">
    <source>
        <dbReference type="ARBA" id="ARBA00022989"/>
    </source>
</evidence>
<evidence type="ECO:0000256" key="1">
    <source>
        <dbReference type="ARBA" id="ARBA00004141"/>
    </source>
</evidence>
<dbReference type="Pfam" id="PF02397">
    <property type="entry name" value="Bac_transf"/>
    <property type="match status" value="1"/>
</dbReference>
<evidence type="ECO:0000313" key="10">
    <source>
        <dbReference type="Proteomes" id="UP000247978"/>
    </source>
</evidence>
<comment type="caution">
    <text evidence="9">The sequence shown here is derived from an EMBL/GenBank/DDBJ whole genome shotgun (WGS) entry which is preliminary data.</text>
</comment>
<name>A0A2V3VHX2_9BACI</name>
<dbReference type="AlphaFoldDB" id="A0A2V3VHX2"/>
<gene>
    <name evidence="9" type="ORF">DFR56_12617</name>
</gene>
<dbReference type="InterPro" id="IPR017475">
    <property type="entry name" value="EPS_sugar_tfrase"/>
</dbReference>
<evidence type="ECO:0000256" key="4">
    <source>
        <dbReference type="ARBA" id="ARBA00022692"/>
    </source>
</evidence>
<reference evidence="9 10" key="1">
    <citation type="submission" date="2018-05" db="EMBL/GenBank/DDBJ databases">
        <title>Genomic Encyclopedia of Type Strains, Phase IV (KMG-IV): sequencing the most valuable type-strain genomes for metagenomic binning, comparative biology and taxonomic classification.</title>
        <authorList>
            <person name="Goeker M."/>
        </authorList>
    </citation>
    <scope>NUCLEOTIDE SEQUENCE [LARGE SCALE GENOMIC DNA]</scope>
    <source>
        <strain evidence="9 10">DSM 28556</strain>
    </source>
</reference>
<dbReference type="PANTHER" id="PTHR30576:SF0">
    <property type="entry name" value="UNDECAPRENYL-PHOSPHATE N-ACETYLGALACTOSAMINYL 1-PHOSPHATE TRANSFERASE-RELATED"/>
    <property type="match status" value="1"/>
</dbReference>
<dbReference type="GO" id="GO:0016780">
    <property type="term" value="F:phosphotransferase activity, for other substituted phosphate groups"/>
    <property type="evidence" value="ECO:0007669"/>
    <property type="project" value="TreeGrafter"/>
</dbReference>
<evidence type="ECO:0000256" key="6">
    <source>
        <dbReference type="ARBA" id="ARBA00023136"/>
    </source>
</evidence>
<organism evidence="9 10">
    <name type="scientific">Pseudogracilibacillus auburnensis</name>
    <dbReference type="NCBI Taxonomy" id="1494959"/>
    <lineage>
        <taxon>Bacteria</taxon>
        <taxon>Bacillati</taxon>
        <taxon>Bacillota</taxon>
        <taxon>Bacilli</taxon>
        <taxon>Bacillales</taxon>
        <taxon>Bacillaceae</taxon>
        <taxon>Pseudogracilibacillus</taxon>
    </lineage>
</organism>
<feature type="domain" description="Bacterial sugar transferase" evidence="8">
    <location>
        <begin position="37"/>
        <end position="216"/>
    </location>
</feature>
<keyword evidence="3 9" id="KW-0808">Transferase</keyword>
<dbReference type="InterPro" id="IPR003362">
    <property type="entry name" value="Bact_transf"/>
</dbReference>
<dbReference type="Proteomes" id="UP000247978">
    <property type="component" value="Unassembled WGS sequence"/>
</dbReference>
<evidence type="ECO:0000313" key="9">
    <source>
        <dbReference type="EMBL" id="PXW80491.1"/>
    </source>
</evidence>
<feature type="transmembrane region" description="Helical" evidence="7">
    <location>
        <begin position="42"/>
        <end position="63"/>
    </location>
</feature>
<proteinExistence type="inferred from homology"/>
<dbReference type="NCBIfam" id="TIGR03025">
    <property type="entry name" value="EPS_sugtrans"/>
    <property type="match status" value="1"/>
</dbReference>
<dbReference type="PANTHER" id="PTHR30576">
    <property type="entry name" value="COLANIC BIOSYNTHESIS UDP-GLUCOSE LIPID CARRIER TRANSFERASE"/>
    <property type="match status" value="1"/>
</dbReference>
<accession>A0A2V3VHX2</accession>
<keyword evidence="4 7" id="KW-0812">Transmembrane</keyword>
<evidence type="ECO:0000256" key="2">
    <source>
        <dbReference type="ARBA" id="ARBA00006464"/>
    </source>
</evidence>
<dbReference type="OrthoDB" id="9808602at2"/>